<dbReference type="Gene3D" id="1.20.120.550">
    <property type="entry name" value="Membrane associated eicosanoid/glutathione metabolism-like domain"/>
    <property type="match status" value="1"/>
</dbReference>
<comment type="subcellular location">
    <subcellularLocation>
        <location evidence="1">Membrane</location>
    </subcellularLocation>
</comment>
<keyword evidence="4" id="KW-0472">Membrane</keyword>
<organism evidence="5 6">
    <name type="scientific">Dacryopinax primogenitus (strain DJM 731)</name>
    <name type="common">Brown rot fungus</name>
    <dbReference type="NCBI Taxonomy" id="1858805"/>
    <lineage>
        <taxon>Eukaryota</taxon>
        <taxon>Fungi</taxon>
        <taxon>Dikarya</taxon>
        <taxon>Basidiomycota</taxon>
        <taxon>Agaricomycotina</taxon>
        <taxon>Dacrymycetes</taxon>
        <taxon>Dacrymycetales</taxon>
        <taxon>Dacrymycetaceae</taxon>
        <taxon>Dacryopinax</taxon>
    </lineage>
</organism>
<name>M5G0H7_DACPD</name>
<evidence type="ECO:0000256" key="4">
    <source>
        <dbReference type="ARBA" id="ARBA00023136"/>
    </source>
</evidence>
<dbReference type="HOGENOM" id="CLU_2176969_0_0_1"/>
<dbReference type="PANTHER" id="PTHR35371">
    <property type="entry name" value="INNER MEMBRANE PROTEIN"/>
    <property type="match status" value="1"/>
</dbReference>
<evidence type="ECO:0000313" key="5">
    <source>
        <dbReference type="EMBL" id="EJU02239.1"/>
    </source>
</evidence>
<evidence type="ECO:0000256" key="2">
    <source>
        <dbReference type="ARBA" id="ARBA00022692"/>
    </source>
</evidence>
<proteinExistence type="predicted"/>
<dbReference type="SUPFAM" id="SSF161084">
    <property type="entry name" value="MAPEG domain-like"/>
    <property type="match status" value="1"/>
</dbReference>
<gene>
    <name evidence="5" type="ORF">DACRYDRAFT_51816</name>
</gene>
<sequence length="110" mass="11946">SLKPREMESAARSAGVSEPILAKYRRLSASHTNALESFPILVAALVCGNFAGLRGRVMNTYALGYAVLRIGYNYAYARQETRVVAGMRTVCFWVGTCEPVPLGISELCAD</sequence>
<dbReference type="Proteomes" id="UP000030653">
    <property type="component" value="Unassembled WGS sequence"/>
</dbReference>
<protein>
    <recommendedName>
        <fullName evidence="7">MAPEG-domain-containing protein</fullName>
    </recommendedName>
</protein>
<keyword evidence="3" id="KW-1133">Transmembrane helix</keyword>
<evidence type="ECO:0000256" key="1">
    <source>
        <dbReference type="ARBA" id="ARBA00004370"/>
    </source>
</evidence>
<evidence type="ECO:0000313" key="6">
    <source>
        <dbReference type="Proteomes" id="UP000030653"/>
    </source>
</evidence>
<accession>M5G0H7</accession>
<keyword evidence="6" id="KW-1185">Reference proteome</keyword>
<evidence type="ECO:0008006" key="7">
    <source>
        <dbReference type="Google" id="ProtNLM"/>
    </source>
</evidence>
<dbReference type="RefSeq" id="XP_040629136.1">
    <property type="nucleotide sequence ID" value="XM_040775060.1"/>
</dbReference>
<dbReference type="GO" id="GO:0016020">
    <property type="term" value="C:membrane"/>
    <property type="evidence" value="ECO:0007669"/>
    <property type="project" value="UniProtKB-SubCell"/>
</dbReference>
<reference evidence="5 6" key="1">
    <citation type="journal article" date="2012" name="Science">
        <title>The Paleozoic origin of enzymatic lignin decomposition reconstructed from 31 fungal genomes.</title>
        <authorList>
            <person name="Floudas D."/>
            <person name="Binder M."/>
            <person name="Riley R."/>
            <person name="Barry K."/>
            <person name="Blanchette R.A."/>
            <person name="Henrissat B."/>
            <person name="Martinez A.T."/>
            <person name="Otillar R."/>
            <person name="Spatafora J.W."/>
            <person name="Yadav J.S."/>
            <person name="Aerts A."/>
            <person name="Benoit I."/>
            <person name="Boyd A."/>
            <person name="Carlson A."/>
            <person name="Copeland A."/>
            <person name="Coutinho P.M."/>
            <person name="de Vries R.P."/>
            <person name="Ferreira P."/>
            <person name="Findley K."/>
            <person name="Foster B."/>
            <person name="Gaskell J."/>
            <person name="Glotzer D."/>
            <person name="Gorecki P."/>
            <person name="Heitman J."/>
            <person name="Hesse C."/>
            <person name="Hori C."/>
            <person name="Igarashi K."/>
            <person name="Jurgens J.A."/>
            <person name="Kallen N."/>
            <person name="Kersten P."/>
            <person name="Kohler A."/>
            <person name="Kuees U."/>
            <person name="Kumar T.K.A."/>
            <person name="Kuo A."/>
            <person name="LaButti K."/>
            <person name="Larrondo L.F."/>
            <person name="Lindquist E."/>
            <person name="Ling A."/>
            <person name="Lombard V."/>
            <person name="Lucas S."/>
            <person name="Lundell T."/>
            <person name="Martin R."/>
            <person name="McLaughlin D.J."/>
            <person name="Morgenstern I."/>
            <person name="Morin E."/>
            <person name="Murat C."/>
            <person name="Nagy L.G."/>
            <person name="Nolan M."/>
            <person name="Ohm R.A."/>
            <person name="Patyshakuliyeva A."/>
            <person name="Rokas A."/>
            <person name="Ruiz-Duenas F.J."/>
            <person name="Sabat G."/>
            <person name="Salamov A."/>
            <person name="Samejima M."/>
            <person name="Schmutz J."/>
            <person name="Slot J.C."/>
            <person name="St John F."/>
            <person name="Stenlid J."/>
            <person name="Sun H."/>
            <person name="Sun S."/>
            <person name="Syed K."/>
            <person name="Tsang A."/>
            <person name="Wiebenga A."/>
            <person name="Young D."/>
            <person name="Pisabarro A."/>
            <person name="Eastwood D.C."/>
            <person name="Martin F."/>
            <person name="Cullen D."/>
            <person name="Grigoriev I.V."/>
            <person name="Hibbett D.S."/>
        </authorList>
    </citation>
    <scope>NUCLEOTIDE SEQUENCE [LARGE SCALE GENOMIC DNA]</scope>
    <source>
        <strain evidence="5 6">DJM-731 SS1</strain>
    </source>
</reference>
<dbReference type="OrthoDB" id="2122304at2759"/>
<dbReference type="EMBL" id="JH795862">
    <property type="protein sequence ID" value="EJU02239.1"/>
    <property type="molecule type" value="Genomic_DNA"/>
</dbReference>
<keyword evidence="2" id="KW-0812">Transmembrane</keyword>
<dbReference type="GeneID" id="63690122"/>
<dbReference type="InterPro" id="IPR001129">
    <property type="entry name" value="Membr-assoc_MAPEG"/>
</dbReference>
<evidence type="ECO:0000256" key="3">
    <source>
        <dbReference type="ARBA" id="ARBA00022989"/>
    </source>
</evidence>
<feature type="non-terminal residue" evidence="5">
    <location>
        <position position="1"/>
    </location>
</feature>
<dbReference type="Pfam" id="PF01124">
    <property type="entry name" value="MAPEG"/>
    <property type="match status" value="1"/>
</dbReference>
<dbReference type="InterPro" id="IPR023352">
    <property type="entry name" value="MAPEG-like_dom_sf"/>
</dbReference>
<dbReference type="PANTHER" id="PTHR35371:SF1">
    <property type="entry name" value="BLR7753 PROTEIN"/>
    <property type="match status" value="1"/>
</dbReference>
<dbReference type="AlphaFoldDB" id="M5G0H7"/>